<dbReference type="RefSeq" id="WP_120515842.1">
    <property type="nucleotide sequence ID" value="NZ_QXZY01000004.1"/>
</dbReference>
<keyword evidence="3" id="KW-1185">Reference proteome</keyword>
<organism evidence="2 3">
    <name type="scientific">Chitinophaga barathri</name>
    <dbReference type="NCBI Taxonomy" id="1647451"/>
    <lineage>
        <taxon>Bacteria</taxon>
        <taxon>Pseudomonadati</taxon>
        <taxon>Bacteroidota</taxon>
        <taxon>Chitinophagia</taxon>
        <taxon>Chitinophagales</taxon>
        <taxon>Chitinophagaceae</taxon>
        <taxon>Chitinophaga</taxon>
    </lineage>
</organism>
<keyword evidence="1" id="KW-0472">Membrane</keyword>
<keyword evidence="1" id="KW-1133">Transmembrane helix</keyword>
<dbReference type="InterPro" id="IPR052927">
    <property type="entry name" value="DCC_oxidoreductase"/>
</dbReference>
<dbReference type="Pfam" id="PF04134">
    <property type="entry name" value="DCC1-like"/>
    <property type="match status" value="1"/>
</dbReference>
<dbReference type="InterPro" id="IPR007263">
    <property type="entry name" value="DCC1-like"/>
</dbReference>
<evidence type="ECO:0000313" key="2">
    <source>
        <dbReference type="EMBL" id="RPD39704.1"/>
    </source>
</evidence>
<dbReference type="AlphaFoldDB" id="A0A3N4M810"/>
<name>A0A3N4M810_9BACT</name>
<dbReference type="EMBL" id="RMBX01000010">
    <property type="protein sequence ID" value="RPD39704.1"/>
    <property type="molecule type" value="Genomic_DNA"/>
</dbReference>
<accession>A0A3N4M810</accession>
<dbReference type="PANTHER" id="PTHR33639">
    <property type="entry name" value="THIOL-DISULFIDE OXIDOREDUCTASE DCC"/>
    <property type="match status" value="1"/>
</dbReference>
<keyword evidence="1" id="KW-0812">Transmembrane</keyword>
<proteinExistence type="predicted"/>
<dbReference type="PANTHER" id="PTHR33639:SF2">
    <property type="entry name" value="DUF393 DOMAIN-CONTAINING PROTEIN"/>
    <property type="match status" value="1"/>
</dbReference>
<comment type="caution">
    <text evidence="2">The sequence shown here is derived from an EMBL/GenBank/DDBJ whole genome shotgun (WGS) entry which is preliminary data.</text>
</comment>
<evidence type="ECO:0000313" key="3">
    <source>
        <dbReference type="Proteomes" id="UP000279089"/>
    </source>
</evidence>
<dbReference type="Proteomes" id="UP000279089">
    <property type="component" value="Unassembled WGS sequence"/>
</dbReference>
<dbReference type="GO" id="GO:0015035">
    <property type="term" value="F:protein-disulfide reductase activity"/>
    <property type="evidence" value="ECO:0007669"/>
    <property type="project" value="InterPro"/>
</dbReference>
<dbReference type="OrthoDB" id="9785438at2"/>
<sequence length="131" mass="15161">MEPAIILFDGVCNFCNASVNFVIRRDRRDRFRFAPLQSATGQDLQAQYQLDPTALSSFVLIDNGKAYTKSAAALRVAKQLGFPVNMLYAFIIIPRFLRDAAYDLIARNRYRWFGKKETCMVPDERVRRKFL</sequence>
<gene>
    <name evidence="2" type="ORF">EG028_18865</name>
</gene>
<evidence type="ECO:0000256" key="1">
    <source>
        <dbReference type="SAM" id="Phobius"/>
    </source>
</evidence>
<reference evidence="3" key="1">
    <citation type="submission" date="2018-11" db="EMBL/GenBank/DDBJ databases">
        <title>Chitinophaga lutea sp.nov., isolate from arsenic contaminated soil.</title>
        <authorList>
            <person name="Zong Y."/>
        </authorList>
    </citation>
    <scope>NUCLEOTIDE SEQUENCE [LARGE SCALE GENOMIC DNA]</scope>
    <source>
        <strain evidence="3">YLT18</strain>
    </source>
</reference>
<protein>
    <submittedName>
        <fullName evidence="2">DUF393 domain-containing protein</fullName>
    </submittedName>
</protein>
<feature type="transmembrane region" description="Helical" evidence="1">
    <location>
        <begin position="6"/>
        <end position="23"/>
    </location>
</feature>